<evidence type="ECO:0000259" key="14">
    <source>
        <dbReference type="PROSITE" id="PS50836"/>
    </source>
</evidence>
<dbReference type="EMBL" id="CATKSE010000001">
    <property type="protein sequence ID" value="CAI9086875.1"/>
    <property type="molecule type" value="Genomic_DNA"/>
</dbReference>
<dbReference type="CDD" id="cd09629">
    <property type="entry name" value="DOMON_CIL1_like"/>
    <property type="match status" value="1"/>
</dbReference>
<feature type="binding site" description="axial binding residue" evidence="11">
    <location>
        <position position="317"/>
    </location>
    <ligand>
        <name>heme b</name>
        <dbReference type="ChEBI" id="CHEBI:60344"/>
        <label>1</label>
    </ligand>
    <ligandPart>
        <name>Fe</name>
        <dbReference type="ChEBI" id="CHEBI:18248"/>
    </ligandPart>
</feature>
<evidence type="ECO:0000256" key="6">
    <source>
        <dbReference type="ARBA" id="ARBA00022982"/>
    </source>
</evidence>
<evidence type="ECO:0000256" key="13">
    <source>
        <dbReference type="SAM" id="SignalP"/>
    </source>
</evidence>
<feature type="chain" id="PRO_5043707137" description="Cytochrome b561 and DOMON domain-containing protein" evidence="13">
    <location>
        <begin position="26"/>
        <end position="401"/>
    </location>
</feature>
<evidence type="ECO:0000256" key="10">
    <source>
        <dbReference type="PIRNR" id="PIRNR037471"/>
    </source>
</evidence>
<gene>
    <name evidence="16" type="ORF">OLC1_LOCUS24852</name>
</gene>
<feature type="transmembrane region" description="Helical" evidence="12">
    <location>
        <begin position="213"/>
        <end position="231"/>
    </location>
</feature>
<feature type="binding site" description="axial binding residue" evidence="11">
    <location>
        <position position="248"/>
    </location>
    <ligand>
        <name>heme b</name>
        <dbReference type="ChEBI" id="CHEBI:60344"/>
        <label>1</label>
    </ligand>
    <ligandPart>
        <name>Fe</name>
        <dbReference type="ChEBI" id="CHEBI:18248"/>
    </ligandPart>
</feature>
<keyword evidence="4 11" id="KW-0479">Metal-binding</keyword>
<dbReference type="FunFam" id="1.20.120.1770:FF:000007">
    <property type="entry name" value="Cytochrome b561 and DOMON domain-containing protein"/>
    <property type="match status" value="1"/>
</dbReference>
<evidence type="ECO:0000256" key="7">
    <source>
        <dbReference type="ARBA" id="ARBA00022989"/>
    </source>
</evidence>
<dbReference type="InterPro" id="IPR005018">
    <property type="entry name" value="DOMON_domain"/>
</dbReference>
<comment type="subcellular location">
    <subcellularLocation>
        <location evidence="1">Membrane</location>
        <topology evidence="1">Multi-pass membrane protein</topology>
    </subcellularLocation>
</comment>
<dbReference type="PANTHER" id="PTHR23130:SF167">
    <property type="entry name" value="CYTOCHROME B561 AND DOMON DOMAIN-CONTAINING PROTEIN"/>
    <property type="match status" value="1"/>
</dbReference>
<evidence type="ECO:0000256" key="9">
    <source>
        <dbReference type="ARBA" id="ARBA00053871"/>
    </source>
</evidence>
<evidence type="ECO:0000256" key="8">
    <source>
        <dbReference type="ARBA" id="ARBA00023136"/>
    </source>
</evidence>
<sequence>MGNLPKFLLIFSTLLLTLGISSTSAQSSCSKYRFASNKIYSTCSDLPQLNSFLHWSYSPSSKTLQVAFRHATSSSQRWVAWAINPTSPGMVGSQALVAFQKSDGTMRAYTSPVNSYQTGLEERDLSFPVSDLSATFSNNEITIFATLKLQNISTTVNQVWQEGPLSNDSPGMHPTTGPNVQSMGTLNLLSGESKVSATGAGISSKLKKKNAHGLLNAISWGILMPLGAIIARYVKVFPSADPAWFYLHVCCQFSAYIVGVAGFATGIRLGSQSPGITYTSHRVIGILVFCLATVQFSALLLRPKKDHKYRVYWNVYHHSFGYTILILGIINIFKGLDILNPGKKWERAYIAVLVILAAIAVTLEVITWIIVLRRKRSSNASANLGKVNGTNGVNGYGSYRA</sequence>
<keyword evidence="2 10" id="KW-0813">Transport</keyword>
<feature type="transmembrane region" description="Helical" evidence="12">
    <location>
        <begin position="348"/>
        <end position="371"/>
    </location>
</feature>
<proteinExistence type="predicted"/>
<dbReference type="Proteomes" id="UP001161247">
    <property type="component" value="Unassembled WGS sequence"/>
</dbReference>
<keyword evidence="11" id="KW-0408">Iron</keyword>
<feature type="transmembrane region" description="Helical" evidence="12">
    <location>
        <begin position="243"/>
        <end position="263"/>
    </location>
</feature>
<keyword evidence="3 12" id="KW-0812">Transmembrane</keyword>
<dbReference type="PROSITE" id="PS50836">
    <property type="entry name" value="DOMON"/>
    <property type="match status" value="1"/>
</dbReference>
<keyword evidence="8 10" id="KW-0472">Membrane</keyword>
<comment type="function">
    <text evidence="9">May act as a catecholamine-responsive trans-membrane electron transporter.</text>
</comment>
<keyword evidence="7 12" id="KW-1133">Transmembrane helix</keyword>
<evidence type="ECO:0000256" key="2">
    <source>
        <dbReference type="ARBA" id="ARBA00022448"/>
    </source>
</evidence>
<feature type="binding site" description="axial binding residue" evidence="11">
    <location>
        <position position="212"/>
    </location>
    <ligand>
        <name>heme b</name>
        <dbReference type="ChEBI" id="CHEBI:60344"/>
        <label>1</label>
    </ligand>
    <ligandPart>
        <name>Fe</name>
        <dbReference type="ChEBI" id="CHEBI:18248"/>
    </ligandPart>
</feature>
<name>A0AAV1BU98_OLDCO</name>
<keyword evidence="17" id="KW-1185">Reference proteome</keyword>
<keyword evidence="6 10" id="KW-0249">Electron transport</keyword>
<reference evidence="16" key="1">
    <citation type="submission" date="2023-03" db="EMBL/GenBank/DDBJ databases">
        <authorList>
            <person name="Julca I."/>
        </authorList>
    </citation>
    <scope>NUCLEOTIDE SEQUENCE</scope>
</reference>
<dbReference type="Gene3D" id="1.20.120.1770">
    <property type="match status" value="1"/>
</dbReference>
<dbReference type="GO" id="GO:0016020">
    <property type="term" value="C:membrane"/>
    <property type="evidence" value="ECO:0007669"/>
    <property type="project" value="UniProtKB-SubCell"/>
</dbReference>
<comment type="caution">
    <text evidence="16">The sequence shown here is derived from an EMBL/GenBank/DDBJ whole genome shotgun (WGS) entry which is preliminary data.</text>
</comment>
<evidence type="ECO:0000313" key="16">
    <source>
        <dbReference type="EMBL" id="CAI9086875.1"/>
    </source>
</evidence>
<dbReference type="Pfam" id="PF03188">
    <property type="entry name" value="Cytochrom_B561"/>
    <property type="match status" value="1"/>
</dbReference>
<feature type="domain" description="Cytochrome b561" evidence="15">
    <location>
        <begin position="177"/>
        <end position="372"/>
    </location>
</feature>
<evidence type="ECO:0000256" key="11">
    <source>
        <dbReference type="PIRSR" id="PIRSR037471-1"/>
    </source>
</evidence>
<dbReference type="InterPro" id="IPR045265">
    <property type="entry name" value="AIR12_DOMON"/>
</dbReference>
<evidence type="ECO:0000259" key="15">
    <source>
        <dbReference type="PROSITE" id="PS50939"/>
    </source>
</evidence>
<feature type="binding site" description="axial binding residue" evidence="11">
    <location>
        <position position="281"/>
    </location>
    <ligand>
        <name>heme b</name>
        <dbReference type="ChEBI" id="CHEBI:60344"/>
        <label>1</label>
    </ligand>
    <ligandPart>
        <name>Fe</name>
        <dbReference type="ChEBI" id="CHEBI:18248"/>
    </ligandPart>
</feature>
<organism evidence="16 17">
    <name type="scientific">Oldenlandia corymbosa var. corymbosa</name>
    <dbReference type="NCBI Taxonomy" id="529605"/>
    <lineage>
        <taxon>Eukaryota</taxon>
        <taxon>Viridiplantae</taxon>
        <taxon>Streptophyta</taxon>
        <taxon>Embryophyta</taxon>
        <taxon>Tracheophyta</taxon>
        <taxon>Spermatophyta</taxon>
        <taxon>Magnoliopsida</taxon>
        <taxon>eudicotyledons</taxon>
        <taxon>Gunneridae</taxon>
        <taxon>Pentapetalae</taxon>
        <taxon>asterids</taxon>
        <taxon>lamiids</taxon>
        <taxon>Gentianales</taxon>
        <taxon>Rubiaceae</taxon>
        <taxon>Rubioideae</taxon>
        <taxon>Spermacoceae</taxon>
        <taxon>Hedyotis-Oldenlandia complex</taxon>
        <taxon>Oldenlandia</taxon>
    </lineage>
</organism>
<evidence type="ECO:0000256" key="4">
    <source>
        <dbReference type="ARBA" id="ARBA00022723"/>
    </source>
</evidence>
<dbReference type="InterPro" id="IPR006593">
    <property type="entry name" value="Cyt_b561/ferric_Rdtase_TM"/>
</dbReference>
<evidence type="ECO:0000313" key="17">
    <source>
        <dbReference type="Proteomes" id="UP001161247"/>
    </source>
</evidence>
<evidence type="ECO:0000256" key="5">
    <source>
        <dbReference type="ARBA" id="ARBA00022729"/>
    </source>
</evidence>
<feature type="signal peptide" evidence="13">
    <location>
        <begin position="1"/>
        <end position="25"/>
    </location>
</feature>
<dbReference type="Pfam" id="PF04526">
    <property type="entry name" value="DUF568"/>
    <property type="match status" value="1"/>
</dbReference>
<comment type="cofactor">
    <cofactor evidence="10">
        <name>heme b</name>
        <dbReference type="ChEBI" id="CHEBI:60344"/>
    </cofactor>
    <text evidence="10">Binds 2 heme b groups non-covalently.</text>
</comment>
<dbReference type="PANTHER" id="PTHR23130">
    <property type="entry name" value="CYTOCHROME B561 AND DOMON DOMAIN-CONTAINING PROTEIN"/>
    <property type="match status" value="1"/>
</dbReference>
<keyword evidence="5 13" id="KW-0732">Signal</keyword>
<protein>
    <recommendedName>
        <fullName evidence="10">Cytochrome b561 and DOMON domain-containing protein</fullName>
    </recommendedName>
</protein>
<dbReference type="InterPro" id="IPR017214">
    <property type="entry name" value="UCP037471"/>
</dbReference>
<dbReference type="SMART" id="SM00665">
    <property type="entry name" value="B561"/>
    <property type="match status" value="1"/>
</dbReference>
<feature type="transmembrane region" description="Helical" evidence="12">
    <location>
        <begin position="283"/>
        <end position="301"/>
    </location>
</feature>
<feature type="transmembrane region" description="Helical" evidence="12">
    <location>
        <begin position="313"/>
        <end position="333"/>
    </location>
</feature>
<dbReference type="PIRSF" id="PIRSF037471">
    <property type="entry name" value="UCP037471"/>
    <property type="match status" value="1"/>
</dbReference>
<evidence type="ECO:0000256" key="1">
    <source>
        <dbReference type="ARBA" id="ARBA00004141"/>
    </source>
</evidence>
<evidence type="ECO:0000256" key="12">
    <source>
        <dbReference type="SAM" id="Phobius"/>
    </source>
</evidence>
<accession>A0AAV1BU98</accession>
<dbReference type="PROSITE" id="PS50939">
    <property type="entry name" value="CYTOCHROME_B561"/>
    <property type="match status" value="1"/>
</dbReference>
<dbReference type="GO" id="GO:0046872">
    <property type="term" value="F:metal ion binding"/>
    <property type="evidence" value="ECO:0007669"/>
    <property type="project" value="UniProtKB-KW"/>
</dbReference>
<feature type="domain" description="DOMON" evidence="14">
    <location>
        <begin position="49"/>
        <end position="163"/>
    </location>
</feature>
<dbReference type="AlphaFoldDB" id="A0AAV1BU98"/>
<dbReference type="CDD" id="cd08760">
    <property type="entry name" value="Cyt_b561_FRRS1_like"/>
    <property type="match status" value="1"/>
</dbReference>
<evidence type="ECO:0000256" key="3">
    <source>
        <dbReference type="ARBA" id="ARBA00022692"/>
    </source>
</evidence>